<comment type="catalytic activity">
    <reaction evidence="1">
        <text>Hydrolyzes the link between N-acetylmuramoyl residues and L-amino acid residues in certain cell-wall glycopeptides.</text>
        <dbReference type="EC" id="3.5.1.28"/>
    </reaction>
</comment>
<comment type="caution">
    <text evidence="5">The sequence shown here is derived from an EMBL/GenBank/DDBJ whole genome shotgun (WGS) entry which is preliminary data.</text>
</comment>
<organism evidence="5 6">
    <name type="scientific">Nitratireductor arenosus</name>
    <dbReference type="NCBI Taxonomy" id="2682096"/>
    <lineage>
        <taxon>Bacteria</taxon>
        <taxon>Pseudomonadati</taxon>
        <taxon>Pseudomonadota</taxon>
        <taxon>Alphaproteobacteria</taxon>
        <taxon>Hyphomicrobiales</taxon>
        <taxon>Phyllobacteriaceae</taxon>
        <taxon>Nitratireductor</taxon>
    </lineage>
</organism>
<dbReference type="AlphaFoldDB" id="A0A844QLX7"/>
<dbReference type="Pfam" id="PF11741">
    <property type="entry name" value="AMIN"/>
    <property type="match status" value="1"/>
</dbReference>
<dbReference type="EMBL" id="WPHG01000004">
    <property type="protein sequence ID" value="MVA99048.1"/>
    <property type="molecule type" value="Genomic_DNA"/>
</dbReference>
<dbReference type="EC" id="3.5.1.28" evidence="2"/>
<dbReference type="InterPro" id="IPR002508">
    <property type="entry name" value="MurNAc-LAA_cat"/>
</dbReference>
<evidence type="ECO:0000313" key="6">
    <source>
        <dbReference type="Proteomes" id="UP000463224"/>
    </source>
</evidence>
<evidence type="ECO:0000259" key="4">
    <source>
        <dbReference type="SMART" id="SM00646"/>
    </source>
</evidence>
<dbReference type="CDD" id="cd02696">
    <property type="entry name" value="MurNAc-LAA"/>
    <property type="match status" value="1"/>
</dbReference>
<dbReference type="GO" id="GO:0009253">
    <property type="term" value="P:peptidoglycan catabolic process"/>
    <property type="evidence" value="ECO:0007669"/>
    <property type="project" value="InterPro"/>
</dbReference>
<dbReference type="PANTHER" id="PTHR30404:SF0">
    <property type="entry name" value="N-ACETYLMURAMOYL-L-ALANINE AMIDASE AMIC"/>
    <property type="match status" value="1"/>
</dbReference>
<dbReference type="SUPFAM" id="SSF53187">
    <property type="entry name" value="Zn-dependent exopeptidases"/>
    <property type="match status" value="1"/>
</dbReference>
<dbReference type="GO" id="GO:0008745">
    <property type="term" value="F:N-acetylmuramoyl-L-alanine amidase activity"/>
    <property type="evidence" value="ECO:0007669"/>
    <property type="project" value="UniProtKB-EC"/>
</dbReference>
<evidence type="ECO:0000256" key="3">
    <source>
        <dbReference type="ARBA" id="ARBA00022801"/>
    </source>
</evidence>
<evidence type="ECO:0000256" key="2">
    <source>
        <dbReference type="ARBA" id="ARBA00011901"/>
    </source>
</evidence>
<keyword evidence="3" id="KW-0378">Hydrolase</keyword>
<dbReference type="InterPro" id="IPR021731">
    <property type="entry name" value="AMIN_dom"/>
</dbReference>
<dbReference type="Pfam" id="PF01520">
    <property type="entry name" value="Amidase_3"/>
    <property type="match status" value="1"/>
</dbReference>
<name>A0A844QLX7_9HYPH</name>
<proteinExistence type="predicted"/>
<dbReference type="Gene3D" id="2.60.40.3500">
    <property type="match status" value="1"/>
</dbReference>
<evidence type="ECO:0000256" key="1">
    <source>
        <dbReference type="ARBA" id="ARBA00001561"/>
    </source>
</evidence>
<feature type="domain" description="MurNAc-LAA" evidence="4">
    <location>
        <begin position="233"/>
        <end position="387"/>
    </location>
</feature>
<sequence>MVFAAVLSVWMSGGLHAQNADAGQVSASAYRMAGDAARMRVVIEFDREPPLKWFLLRAPHRLVIDLPETTFGFDSKALEPRGLVTEVRYGNLGDGRSRIILASDGPFAVEKLAIRKNEDAPGHRMMLDLVAASQRQFEQAMADLAQVTGSTIAEDKRDRLITAQRDSERKFTIVLDPGHGGIDGGAEGVRGTSEKDLTLSFCKELHAALEKTGRYEVFMTRTEDVFLRLDERVRIARQHEADLFISVHADTIRYRNIRGATVYTISEKASDEIAHAAATRENLADSLAGIEIPEKNQQVADILVDLVRRETAGFSVSFARALVARLDRTIELIKNPHRSAGFRVLRAPDVPSVLVELGYLSNPKDEAQLLDAAWRKKAVGSIIEAIAAYAALAEGARG</sequence>
<protein>
    <recommendedName>
        <fullName evidence="2">N-acetylmuramoyl-L-alanine amidase</fullName>
        <ecNumber evidence="2">3.5.1.28</ecNumber>
    </recommendedName>
</protein>
<dbReference type="InterPro" id="IPR050695">
    <property type="entry name" value="N-acetylmuramoyl_amidase_3"/>
</dbReference>
<accession>A0A844QLX7</accession>
<evidence type="ECO:0000313" key="5">
    <source>
        <dbReference type="EMBL" id="MVA99048.1"/>
    </source>
</evidence>
<reference evidence="5 6" key="1">
    <citation type="submission" date="2019-12" db="EMBL/GenBank/DDBJ databases">
        <title>Nitratireductor arenosus sp. nov., Isolated from sea sand, Jeju island, South Korea.</title>
        <authorList>
            <person name="Kim W."/>
        </authorList>
    </citation>
    <scope>NUCLEOTIDE SEQUENCE [LARGE SCALE GENOMIC DNA]</scope>
    <source>
        <strain evidence="5 6">CAU 1489</strain>
    </source>
</reference>
<dbReference type="RefSeq" id="WP_156714010.1">
    <property type="nucleotide sequence ID" value="NZ_WPHG01000004.1"/>
</dbReference>
<gene>
    <name evidence="5" type="ORF">GN330_17505</name>
</gene>
<dbReference type="SMART" id="SM00646">
    <property type="entry name" value="Ami_3"/>
    <property type="match status" value="1"/>
</dbReference>
<dbReference type="GO" id="GO:0030288">
    <property type="term" value="C:outer membrane-bounded periplasmic space"/>
    <property type="evidence" value="ECO:0007669"/>
    <property type="project" value="TreeGrafter"/>
</dbReference>
<keyword evidence="6" id="KW-1185">Reference proteome</keyword>
<dbReference type="Gene3D" id="3.40.630.40">
    <property type="entry name" value="Zn-dependent exopeptidases"/>
    <property type="match status" value="1"/>
</dbReference>
<dbReference type="PANTHER" id="PTHR30404">
    <property type="entry name" value="N-ACETYLMURAMOYL-L-ALANINE AMIDASE"/>
    <property type="match status" value="1"/>
</dbReference>
<dbReference type="Proteomes" id="UP000463224">
    <property type="component" value="Unassembled WGS sequence"/>
</dbReference>